<feature type="domain" description="Major facilitator superfamily (MFS) profile" evidence="7">
    <location>
        <begin position="11"/>
        <end position="396"/>
    </location>
</feature>
<dbReference type="Gene3D" id="1.20.1250.20">
    <property type="entry name" value="MFS general substrate transporter like domains"/>
    <property type="match status" value="1"/>
</dbReference>
<feature type="transmembrane region" description="Helical" evidence="6">
    <location>
        <begin position="212"/>
        <end position="234"/>
    </location>
</feature>
<feature type="transmembrane region" description="Helical" evidence="6">
    <location>
        <begin position="365"/>
        <end position="384"/>
    </location>
</feature>
<evidence type="ECO:0000256" key="6">
    <source>
        <dbReference type="SAM" id="Phobius"/>
    </source>
</evidence>
<evidence type="ECO:0000256" key="5">
    <source>
        <dbReference type="ARBA" id="ARBA00023136"/>
    </source>
</evidence>
<keyword evidence="2" id="KW-1003">Cell membrane</keyword>
<feature type="transmembrane region" description="Helical" evidence="6">
    <location>
        <begin position="144"/>
        <end position="162"/>
    </location>
</feature>
<keyword evidence="9" id="KW-1185">Reference proteome</keyword>
<dbReference type="RefSeq" id="WP_081304025.1">
    <property type="nucleotide sequence ID" value="NZ_QYYG01000001.1"/>
</dbReference>
<evidence type="ECO:0000313" key="9">
    <source>
        <dbReference type="Proteomes" id="UP000284338"/>
    </source>
</evidence>
<keyword evidence="3 6" id="KW-0812">Transmembrane</keyword>
<feature type="transmembrane region" description="Helical" evidence="6">
    <location>
        <begin position="12"/>
        <end position="32"/>
    </location>
</feature>
<feature type="transmembrane region" description="Helical" evidence="6">
    <location>
        <begin position="112"/>
        <end position="132"/>
    </location>
</feature>
<dbReference type="GO" id="GO:0022857">
    <property type="term" value="F:transmembrane transporter activity"/>
    <property type="evidence" value="ECO:0007669"/>
    <property type="project" value="InterPro"/>
</dbReference>
<keyword evidence="4 6" id="KW-1133">Transmembrane helix</keyword>
<accession>A0AA92X938</accession>
<dbReference type="SUPFAM" id="SSF103473">
    <property type="entry name" value="MFS general substrate transporter"/>
    <property type="match status" value="1"/>
</dbReference>
<sequence>MTTSTRSSSRSSLASAVGSMALCVALLIASEFMPVSLLTPIAGDLHTTQGMAGQAISISGLFAVLASLFIGPIAGRFDRRYVLMSMTVLMLLSLILIALAPSFSLLMVARALLGLAVGGFWSLATATVIRLVPAHLVPKALGTIYMGNAVATAFAAPIGAYLGGHFGWRWVFAGLIPLVLINLVWQAKSLPSMPPQATIPVTRLFGLLKRRYVAIGMLAVMLTFAGAFAAFTYFRPFLEGATGVDSDKLSLLLLCLGAAGFAGTHFASVMLQRNHLYRLLVWLPVGLAVVTLGMVGTGHVFAGVAVMMVGWGMLNAAIPVCWSTWLAREINDEPESGGGLMVASIQLAIMLGGAFGGHLLDSIGVAAPLIGGAVLLMLAAWVIGNGQRLQRPAQEG</sequence>
<dbReference type="CDD" id="cd17324">
    <property type="entry name" value="MFS_NepI_like"/>
    <property type="match status" value="1"/>
</dbReference>
<dbReference type="PANTHER" id="PTHR43124">
    <property type="entry name" value="PURINE EFFLUX PUMP PBUE"/>
    <property type="match status" value="1"/>
</dbReference>
<dbReference type="EMBL" id="QYYG01000001">
    <property type="protein sequence ID" value="RJF57537.1"/>
    <property type="molecule type" value="Genomic_DNA"/>
</dbReference>
<feature type="transmembrane region" description="Helical" evidence="6">
    <location>
        <begin position="249"/>
        <end position="267"/>
    </location>
</feature>
<dbReference type="PANTHER" id="PTHR43124:SF5">
    <property type="entry name" value="PURINE RIBONUCLEOSIDE EFFLUX PUMP NEPI"/>
    <property type="match status" value="1"/>
</dbReference>
<evidence type="ECO:0000256" key="4">
    <source>
        <dbReference type="ARBA" id="ARBA00022989"/>
    </source>
</evidence>
<feature type="transmembrane region" description="Helical" evidence="6">
    <location>
        <begin position="52"/>
        <end position="74"/>
    </location>
</feature>
<dbReference type="InterPro" id="IPR011701">
    <property type="entry name" value="MFS"/>
</dbReference>
<evidence type="ECO:0000259" key="7">
    <source>
        <dbReference type="PROSITE" id="PS50850"/>
    </source>
</evidence>
<evidence type="ECO:0000313" key="8">
    <source>
        <dbReference type="EMBL" id="RJF57537.1"/>
    </source>
</evidence>
<comment type="caution">
    <text evidence="8">The sequence shown here is derived from an EMBL/GenBank/DDBJ whole genome shotgun (WGS) entry which is preliminary data.</text>
</comment>
<evidence type="ECO:0000256" key="1">
    <source>
        <dbReference type="ARBA" id="ARBA00004651"/>
    </source>
</evidence>
<keyword evidence="5 6" id="KW-0472">Membrane</keyword>
<comment type="subcellular location">
    <subcellularLocation>
        <location evidence="1">Cell membrane</location>
        <topology evidence="1">Multi-pass membrane protein</topology>
    </subcellularLocation>
</comment>
<organism evidence="8 9">
    <name type="scientific">Serratia inhibens</name>
    <dbReference type="NCBI Taxonomy" id="2338073"/>
    <lineage>
        <taxon>Bacteria</taxon>
        <taxon>Pseudomonadati</taxon>
        <taxon>Pseudomonadota</taxon>
        <taxon>Gammaproteobacteria</taxon>
        <taxon>Enterobacterales</taxon>
        <taxon>Yersiniaceae</taxon>
        <taxon>Serratia</taxon>
    </lineage>
</organism>
<dbReference type="InterPro" id="IPR036259">
    <property type="entry name" value="MFS_trans_sf"/>
</dbReference>
<evidence type="ECO:0000256" key="3">
    <source>
        <dbReference type="ARBA" id="ARBA00022692"/>
    </source>
</evidence>
<protein>
    <submittedName>
        <fullName evidence="8">MFS transporter</fullName>
    </submittedName>
</protein>
<dbReference type="Pfam" id="PF07690">
    <property type="entry name" value="MFS_1"/>
    <property type="match status" value="1"/>
</dbReference>
<dbReference type="InterPro" id="IPR050189">
    <property type="entry name" value="MFS_Efflux_Transporters"/>
</dbReference>
<evidence type="ECO:0000256" key="2">
    <source>
        <dbReference type="ARBA" id="ARBA00022475"/>
    </source>
</evidence>
<name>A0AA92X938_9GAMM</name>
<feature type="transmembrane region" description="Helical" evidence="6">
    <location>
        <begin position="339"/>
        <end position="359"/>
    </location>
</feature>
<feature type="transmembrane region" description="Helical" evidence="6">
    <location>
        <begin position="279"/>
        <end position="302"/>
    </location>
</feature>
<feature type="transmembrane region" description="Helical" evidence="6">
    <location>
        <begin position="168"/>
        <end position="185"/>
    </location>
</feature>
<feature type="transmembrane region" description="Helical" evidence="6">
    <location>
        <begin position="308"/>
        <end position="327"/>
    </location>
</feature>
<dbReference type="PROSITE" id="PS50850">
    <property type="entry name" value="MFS"/>
    <property type="match status" value="1"/>
</dbReference>
<dbReference type="AlphaFoldDB" id="A0AA92X938"/>
<gene>
    <name evidence="8" type="ORF">D4100_01735</name>
</gene>
<dbReference type="InterPro" id="IPR020846">
    <property type="entry name" value="MFS_dom"/>
</dbReference>
<feature type="transmembrane region" description="Helical" evidence="6">
    <location>
        <begin position="81"/>
        <end position="100"/>
    </location>
</feature>
<proteinExistence type="predicted"/>
<reference evidence="8 9" key="1">
    <citation type="submission" date="2018-09" db="EMBL/GenBank/DDBJ databases">
        <title>Draft genome of a novel serratia sp. strain with antifungal activity.</title>
        <authorList>
            <person name="Dichmann S.I."/>
            <person name="Park B.P."/>
            <person name="Pathiraja D."/>
            <person name="Choi I.-G."/>
            <person name="Stougaard P."/>
            <person name="Hennessy R.C."/>
        </authorList>
    </citation>
    <scope>NUCLEOTIDE SEQUENCE [LARGE SCALE GENOMIC DNA]</scope>
    <source>
        <strain evidence="8 9">S40</strain>
    </source>
</reference>
<dbReference type="GO" id="GO:0005886">
    <property type="term" value="C:plasma membrane"/>
    <property type="evidence" value="ECO:0007669"/>
    <property type="project" value="UniProtKB-SubCell"/>
</dbReference>
<dbReference type="Proteomes" id="UP000284338">
    <property type="component" value="Unassembled WGS sequence"/>
</dbReference>